<feature type="compositionally biased region" description="Acidic residues" evidence="1">
    <location>
        <begin position="209"/>
        <end position="221"/>
    </location>
</feature>
<protein>
    <submittedName>
        <fullName evidence="2">Uncharacterized protein</fullName>
    </submittedName>
</protein>
<dbReference type="EMBL" id="KK914714">
    <property type="protein sequence ID" value="KDP30066.1"/>
    <property type="molecule type" value="Genomic_DNA"/>
</dbReference>
<evidence type="ECO:0000313" key="2">
    <source>
        <dbReference type="EMBL" id="KDP30066.1"/>
    </source>
</evidence>
<feature type="compositionally biased region" description="Basic and acidic residues" evidence="1">
    <location>
        <begin position="192"/>
        <end position="203"/>
    </location>
</feature>
<keyword evidence="3" id="KW-1185">Reference proteome</keyword>
<reference evidence="2 3" key="1">
    <citation type="journal article" date="2014" name="PLoS ONE">
        <title>Global Analysis of Gene Expression Profiles in Physic Nut (Jatropha curcas L.) Seedlings Exposed to Salt Stress.</title>
        <authorList>
            <person name="Zhang L."/>
            <person name="Zhang C."/>
            <person name="Wu P."/>
            <person name="Chen Y."/>
            <person name="Li M."/>
            <person name="Jiang H."/>
            <person name="Wu G."/>
        </authorList>
    </citation>
    <scope>NUCLEOTIDE SEQUENCE [LARGE SCALE GENOMIC DNA]</scope>
    <source>
        <strain evidence="3">cv. GZQX0401</strain>
        <tissue evidence="2">Young leaves</tissue>
    </source>
</reference>
<accession>A0A067K1G9</accession>
<feature type="region of interest" description="Disordered" evidence="1">
    <location>
        <begin position="78"/>
        <end position="103"/>
    </location>
</feature>
<feature type="region of interest" description="Disordered" evidence="1">
    <location>
        <begin position="180"/>
        <end position="227"/>
    </location>
</feature>
<sequence length="227" mass="25251">MAVHRSYSHTTLDIRIFRQLLNDLSWDKDIVAVWRGSAATDHLAAFVHSAYAVFLRTQLLVHVPPPAEFDPFAEAEDLDRGKGAAQQQQHGKHLRRGSESRASDATIVVGTPEHGPGASFSFILDRTCQPTQGMLEMHIVSLYQMHLSIDDYNKVCHLYEAVRLKLAVARLSDEHVSRVDMAPPAGRGRGMQRGEHVGHRDGCRPLIVEETEESGSEDSEETTSNMS</sequence>
<dbReference type="Proteomes" id="UP000027138">
    <property type="component" value="Unassembled WGS sequence"/>
</dbReference>
<dbReference type="AlphaFoldDB" id="A0A067K1G9"/>
<organism evidence="2 3">
    <name type="scientific">Jatropha curcas</name>
    <name type="common">Barbados nut</name>
    <dbReference type="NCBI Taxonomy" id="180498"/>
    <lineage>
        <taxon>Eukaryota</taxon>
        <taxon>Viridiplantae</taxon>
        <taxon>Streptophyta</taxon>
        <taxon>Embryophyta</taxon>
        <taxon>Tracheophyta</taxon>
        <taxon>Spermatophyta</taxon>
        <taxon>Magnoliopsida</taxon>
        <taxon>eudicotyledons</taxon>
        <taxon>Gunneridae</taxon>
        <taxon>Pentapetalae</taxon>
        <taxon>rosids</taxon>
        <taxon>fabids</taxon>
        <taxon>Malpighiales</taxon>
        <taxon>Euphorbiaceae</taxon>
        <taxon>Crotonoideae</taxon>
        <taxon>Jatropheae</taxon>
        <taxon>Jatropha</taxon>
    </lineage>
</organism>
<gene>
    <name evidence="2" type="ORF">JCGZ_18391</name>
</gene>
<evidence type="ECO:0000313" key="3">
    <source>
        <dbReference type="Proteomes" id="UP000027138"/>
    </source>
</evidence>
<proteinExistence type="predicted"/>
<evidence type="ECO:0000256" key="1">
    <source>
        <dbReference type="SAM" id="MobiDB-lite"/>
    </source>
</evidence>
<name>A0A067K1G9_JATCU</name>